<keyword evidence="1" id="KW-1133">Transmembrane helix</keyword>
<protein>
    <submittedName>
        <fullName evidence="2">Uncharacterized protein</fullName>
    </submittedName>
</protein>
<feature type="transmembrane region" description="Helical" evidence="1">
    <location>
        <begin position="228"/>
        <end position="245"/>
    </location>
</feature>
<proteinExistence type="predicted"/>
<name>A0ABX6QTS4_9HYPH</name>
<dbReference type="Proteomes" id="UP000308530">
    <property type="component" value="Plasmid pPRADMK78_01"/>
</dbReference>
<evidence type="ECO:0000313" key="2">
    <source>
        <dbReference type="EMBL" id="QLF72004.1"/>
    </source>
</evidence>
<keyword evidence="3" id="KW-1185">Reference proteome</keyword>
<accession>A0ABX6QTS4</accession>
<dbReference type="EMBL" id="CP058351">
    <property type="protein sequence ID" value="QLF72004.1"/>
    <property type="molecule type" value="Genomic_DNA"/>
</dbReference>
<keyword evidence="1" id="KW-0472">Membrane</keyword>
<sequence length="246" mass="27177">MLPLVIVFVFAAIHLFGWRIRSLQAQPRSRWLSLGGGVSVAYVFVHLLPELASHQGRFEEIVDGQAGLIAEIESHTYLIALLGLVVFYGLDRLALRTKPEADTASGSPSLQDDGAFWLHLWSFALYNSLIAYLLLHREEDDLRGLIIYGFAMSLHFLVNDQGLRHSHGALYDHRGRWLLAVSPFLGFGLGIFVTIPELAISALFAFLAGSIVMNVIKEELPKERDSRFLAFVSGALGYAALLLATG</sequence>
<gene>
    <name evidence="2" type="ORF">FE840_017880</name>
</gene>
<keyword evidence="1" id="KW-0812">Transmembrane</keyword>
<reference evidence="2 3" key="1">
    <citation type="submission" date="2020-06" db="EMBL/GenBank/DDBJ databases">
        <title>Genome sequence of Rhizobium sp strain ADMK78.</title>
        <authorList>
            <person name="Rahi P."/>
        </authorList>
    </citation>
    <scope>NUCLEOTIDE SEQUENCE [LARGE SCALE GENOMIC DNA]</scope>
    <source>
        <strain evidence="2 3">ADMK78</strain>
        <plasmid evidence="2 3">pPRADMK78_01</plasmid>
    </source>
</reference>
<feature type="transmembrane region" description="Helical" evidence="1">
    <location>
        <begin position="116"/>
        <end position="134"/>
    </location>
</feature>
<evidence type="ECO:0000313" key="3">
    <source>
        <dbReference type="Proteomes" id="UP000308530"/>
    </source>
</evidence>
<evidence type="ECO:0000256" key="1">
    <source>
        <dbReference type="SAM" id="Phobius"/>
    </source>
</evidence>
<keyword evidence="2" id="KW-0614">Plasmid</keyword>
<geneLocation type="plasmid" evidence="2 3">
    <name>pPRADMK78_01</name>
</geneLocation>
<organism evidence="2 3">
    <name type="scientific">Peteryoungia desertarenae</name>
    <dbReference type="NCBI Taxonomy" id="1813451"/>
    <lineage>
        <taxon>Bacteria</taxon>
        <taxon>Pseudomonadati</taxon>
        <taxon>Pseudomonadota</taxon>
        <taxon>Alphaproteobacteria</taxon>
        <taxon>Hyphomicrobiales</taxon>
        <taxon>Rhizobiaceae</taxon>
        <taxon>Peteryoungia</taxon>
    </lineage>
</organism>
<feature type="transmembrane region" description="Helical" evidence="1">
    <location>
        <begin position="146"/>
        <end position="163"/>
    </location>
</feature>